<dbReference type="OrthoDB" id="6067523at2759"/>
<feature type="domain" description="C2H2-type" evidence="7">
    <location>
        <begin position="473"/>
        <end position="494"/>
    </location>
</feature>
<keyword evidence="3" id="KW-0677">Repeat</keyword>
<dbReference type="InterPro" id="IPR012934">
    <property type="entry name" value="Znf_AD"/>
</dbReference>
<comment type="subcellular location">
    <subcellularLocation>
        <location evidence="1">Nucleus</location>
    </subcellularLocation>
</comment>
<evidence type="ECO:0000256" key="6">
    <source>
        <dbReference type="ARBA" id="ARBA00023242"/>
    </source>
</evidence>
<dbReference type="SMART" id="SM00355">
    <property type="entry name" value="ZnF_C2H2"/>
    <property type="match status" value="9"/>
</dbReference>
<dbReference type="PANTHER" id="PTHR24406">
    <property type="entry name" value="TRANSCRIPTIONAL REPRESSOR CTCFL-RELATED"/>
    <property type="match status" value="1"/>
</dbReference>
<evidence type="ECO:0000313" key="8">
    <source>
        <dbReference type="EMBL" id="CAH0599453.1"/>
    </source>
</evidence>
<dbReference type="InterPro" id="IPR050888">
    <property type="entry name" value="ZnF_C2H2-type_TF"/>
</dbReference>
<reference evidence="8" key="1">
    <citation type="submission" date="2021-12" db="EMBL/GenBank/DDBJ databases">
        <authorList>
            <person name="King R."/>
        </authorList>
    </citation>
    <scope>NUCLEOTIDE SEQUENCE</scope>
</reference>
<keyword evidence="6" id="KW-0539">Nucleus</keyword>
<dbReference type="GO" id="GO:0005634">
    <property type="term" value="C:nucleus"/>
    <property type="evidence" value="ECO:0007669"/>
    <property type="project" value="UniProtKB-SubCell"/>
</dbReference>
<protein>
    <recommendedName>
        <fullName evidence="7">C2H2-type domain-containing protein</fullName>
    </recommendedName>
</protein>
<evidence type="ECO:0000256" key="3">
    <source>
        <dbReference type="ARBA" id="ARBA00022737"/>
    </source>
</evidence>
<dbReference type="Proteomes" id="UP001154114">
    <property type="component" value="Chromosome 28"/>
</dbReference>
<organism evidence="8 9">
    <name type="scientific">Chrysodeixis includens</name>
    <name type="common">Soybean looper</name>
    <name type="synonym">Pseudoplusia includens</name>
    <dbReference type="NCBI Taxonomy" id="689277"/>
    <lineage>
        <taxon>Eukaryota</taxon>
        <taxon>Metazoa</taxon>
        <taxon>Ecdysozoa</taxon>
        <taxon>Arthropoda</taxon>
        <taxon>Hexapoda</taxon>
        <taxon>Insecta</taxon>
        <taxon>Pterygota</taxon>
        <taxon>Neoptera</taxon>
        <taxon>Endopterygota</taxon>
        <taxon>Lepidoptera</taxon>
        <taxon>Glossata</taxon>
        <taxon>Ditrysia</taxon>
        <taxon>Noctuoidea</taxon>
        <taxon>Noctuidae</taxon>
        <taxon>Plusiinae</taxon>
        <taxon>Chrysodeixis</taxon>
    </lineage>
</organism>
<dbReference type="InterPro" id="IPR013087">
    <property type="entry name" value="Znf_C2H2_type"/>
</dbReference>
<evidence type="ECO:0000259" key="7">
    <source>
        <dbReference type="PROSITE" id="PS00028"/>
    </source>
</evidence>
<dbReference type="Gene3D" id="3.30.160.60">
    <property type="entry name" value="Classic Zinc Finger"/>
    <property type="match status" value="4"/>
</dbReference>
<keyword evidence="9" id="KW-1185">Reference proteome</keyword>
<evidence type="ECO:0000313" key="9">
    <source>
        <dbReference type="Proteomes" id="UP001154114"/>
    </source>
</evidence>
<dbReference type="AlphaFoldDB" id="A0A9P0BX17"/>
<name>A0A9P0BX17_CHRIL</name>
<dbReference type="SUPFAM" id="SSF57667">
    <property type="entry name" value="beta-beta-alpha zinc fingers"/>
    <property type="match status" value="4"/>
</dbReference>
<evidence type="ECO:0000256" key="5">
    <source>
        <dbReference type="ARBA" id="ARBA00022833"/>
    </source>
</evidence>
<sequence length="510" mass="58561">MDLKSVCRTCLKTNNLNPIFKPTQPPEKYSAAIYTGIGLQVKQNDKLPQNMCAHCIIRLNNALQFRKRCHEVERYLLRYINDTDTSKVTIQSDILINSTDIKTKPVDIDIEKQLKTYILTDLSYTPENEYITDSLAKNSDDTTMSIKEEPSDEENYEIGENFVYIPEVNNTELETESKSKKKKLKQQNNLIKKQPKRIKINKDNELDENSIVLIKQEVEVPYNIVEGSTAKVARVVCKLCQKELSIRSIDAHMEKTHPGADERKVQCNLCDRYIMRNQLNRHHALMHDDENVIKCLYCKKEFKTKELLLEHVKSCNAKKRQRKVNDPGRLLASCDVCQKVMQRASLKVHKALTHAGMKPVCEHCGRSFGNKLRLQEHYRAKHGYEKFKCSYCDFTSASILALKNHERRHRGEKPYVCETCGAKFHASYLLCQHRHSHKTEKLVKCPLCPATFKAAHSLHRHRLSCHSARTFRCGLCARAYSCRDAAARHVRHAHAQPAGAEASVLLCGDS</sequence>
<dbReference type="InterPro" id="IPR036236">
    <property type="entry name" value="Znf_C2H2_sf"/>
</dbReference>
<dbReference type="Pfam" id="PF07776">
    <property type="entry name" value="zf-AD"/>
    <property type="match status" value="1"/>
</dbReference>
<dbReference type="SMART" id="SM00868">
    <property type="entry name" value="zf-AD"/>
    <property type="match status" value="1"/>
</dbReference>
<proteinExistence type="predicted"/>
<dbReference type="PROSITE" id="PS00028">
    <property type="entry name" value="ZINC_FINGER_C2H2_1"/>
    <property type="match status" value="4"/>
</dbReference>
<evidence type="ECO:0000256" key="1">
    <source>
        <dbReference type="ARBA" id="ARBA00004123"/>
    </source>
</evidence>
<feature type="domain" description="C2H2-type" evidence="7">
    <location>
        <begin position="445"/>
        <end position="466"/>
    </location>
</feature>
<keyword evidence="5" id="KW-0862">Zinc</keyword>
<feature type="domain" description="C2H2-type" evidence="7">
    <location>
        <begin position="361"/>
        <end position="382"/>
    </location>
</feature>
<dbReference type="GO" id="GO:0008270">
    <property type="term" value="F:zinc ion binding"/>
    <property type="evidence" value="ECO:0007669"/>
    <property type="project" value="UniProtKB-KW"/>
</dbReference>
<dbReference type="SUPFAM" id="SSF57716">
    <property type="entry name" value="Glucocorticoid receptor-like (DNA-binding domain)"/>
    <property type="match status" value="1"/>
</dbReference>
<accession>A0A9P0BX17</accession>
<keyword evidence="2" id="KW-0479">Metal-binding</keyword>
<dbReference type="Gene3D" id="3.40.1800.20">
    <property type="match status" value="1"/>
</dbReference>
<keyword evidence="4" id="KW-0863">Zinc-finger</keyword>
<evidence type="ECO:0000256" key="4">
    <source>
        <dbReference type="ARBA" id="ARBA00022771"/>
    </source>
</evidence>
<feature type="domain" description="C2H2-type" evidence="7">
    <location>
        <begin position="417"/>
        <end position="437"/>
    </location>
</feature>
<gene>
    <name evidence="8" type="ORF">CINC_LOCUS8747</name>
</gene>
<dbReference type="EMBL" id="LR824031">
    <property type="protein sequence ID" value="CAH0599453.1"/>
    <property type="molecule type" value="Genomic_DNA"/>
</dbReference>
<evidence type="ECO:0000256" key="2">
    <source>
        <dbReference type="ARBA" id="ARBA00022723"/>
    </source>
</evidence>